<proteinExistence type="predicted"/>
<comment type="caution">
    <text evidence="2">The sequence shown here is derived from an EMBL/GenBank/DDBJ whole genome shotgun (WGS) entry which is preliminary data.</text>
</comment>
<reference evidence="2 3" key="1">
    <citation type="submission" date="2021-06" db="EMBL/GenBank/DDBJ databases">
        <title>Caerostris darwini draft genome.</title>
        <authorList>
            <person name="Kono N."/>
            <person name="Arakawa K."/>
        </authorList>
    </citation>
    <scope>NUCLEOTIDE SEQUENCE [LARGE SCALE GENOMIC DNA]</scope>
</reference>
<evidence type="ECO:0000313" key="3">
    <source>
        <dbReference type="Proteomes" id="UP001054837"/>
    </source>
</evidence>
<name>A0AAV4P8Q0_9ARAC</name>
<organism evidence="2 3">
    <name type="scientific">Caerostris darwini</name>
    <dbReference type="NCBI Taxonomy" id="1538125"/>
    <lineage>
        <taxon>Eukaryota</taxon>
        <taxon>Metazoa</taxon>
        <taxon>Ecdysozoa</taxon>
        <taxon>Arthropoda</taxon>
        <taxon>Chelicerata</taxon>
        <taxon>Arachnida</taxon>
        <taxon>Araneae</taxon>
        <taxon>Araneomorphae</taxon>
        <taxon>Entelegynae</taxon>
        <taxon>Araneoidea</taxon>
        <taxon>Araneidae</taxon>
        <taxon>Caerostris</taxon>
    </lineage>
</organism>
<keyword evidence="3" id="KW-1185">Reference proteome</keyword>
<accession>A0AAV4P8Q0</accession>
<feature type="region of interest" description="Disordered" evidence="1">
    <location>
        <begin position="66"/>
        <end position="94"/>
    </location>
</feature>
<protein>
    <submittedName>
        <fullName evidence="2">Uncharacterized protein</fullName>
    </submittedName>
</protein>
<dbReference type="Proteomes" id="UP001054837">
    <property type="component" value="Unassembled WGS sequence"/>
</dbReference>
<gene>
    <name evidence="2" type="ORF">CDAR_475641</name>
</gene>
<evidence type="ECO:0000256" key="1">
    <source>
        <dbReference type="SAM" id="MobiDB-lite"/>
    </source>
</evidence>
<sequence>MKRKSKTNLLVGSPFIEFEMGANTQLPPLEGAHLEMAYNVNSWKAKQALYFANTFLISSQVNKTFRKINRPQTATPHPPPSTHPLQGNKPPMSRAKKKYIYIKTLEMNGRSHRVRNSAAEEDAFFNRKKTPDRFSGD</sequence>
<dbReference type="AlphaFoldDB" id="A0AAV4P8Q0"/>
<dbReference type="EMBL" id="BPLQ01002493">
    <property type="protein sequence ID" value="GIX93373.1"/>
    <property type="molecule type" value="Genomic_DNA"/>
</dbReference>
<evidence type="ECO:0000313" key="2">
    <source>
        <dbReference type="EMBL" id="GIX93373.1"/>
    </source>
</evidence>